<evidence type="ECO:0000313" key="2">
    <source>
        <dbReference type="EMBL" id="KAF2106199.1"/>
    </source>
</evidence>
<dbReference type="PANTHER" id="PTHR42070:SF1">
    <property type="entry name" value="FILAMENT ASSOCIATED PROTEIN, PUTATIVE (AFU_ORTHOLOGUE AFUA_8G06630)-RELATED"/>
    <property type="match status" value="1"/>
</dbReference>
<organism evidence="2 3">
    <name type="scientific">Lophiotrema nucula</name>
    <dbReference type="NCBI Taxonomy" id="690887"/>
    <lineage>
        <taxon>Eukaryota</taxon>
        <taxon>Fungi</taxon>
        <taxon>Dikarya</taxon>
        <taxon>Ascomycota</taxon>
        <taxon>Pezizomycotina</taxon>
        <taxon>Dothideomycetes</taxon>
        <taxon>Pleosporomycetidae</taxon>
        <taxon>Pleosporales</taxon>
        <taxon>Lophiotremataceae</taxon>
        <taxon>Lophiotrema</taxon>
    </lineage>
</organism>
<evidence type="ECO:0008006" key="4">
    <source>
        <dbReference type="Google" id="ProtNLM"/>
    </source>
</evidence>
<keyword evidence="3" id="KW-1185">Reference proteome</keyword>
<evidence type="ECO:0000313" key="3">
    <source>
        <dbReference type="Proteomes" id="UP000799770"/>
    </source>
</evidence>
<dbReference type="Gene3D" id="1.20.5.170">
    <property type="match status" value="1"/>
</dbReference>
<feature type="compositionally biased region" description="Basic residues" evidence="1">
    <location>
        <begin position="24"/>
        <end position="33"/>
    </location>
</feature>
<dbReference type="InterPro" id="IPR046347">
    <property type="entry name" value="bZIP_sf"/>
</dbReference>
<dbReference type="CDD" id="cd14688">
    <property type="entry name" value="bZIP_YAP"/>
    <property type="match status" value="1"/>
</dbReference>
<accession>A0A6A5YFY5</accession>
<name>A0A6A5YFY5_9PLEO</name>
<reference evidence="2" key="1">
    <citation type="journal article" date="2020" name="Stud. Mycol.">
        <title>101 Dothideomycetes genomes: a test case for predicting lifestyles and emergence of pathogens.</title>
        <authorList>
            <person name="Haridas S."/>
            <person name="Albert R."/>
            <person name="Binder M."/>
            <person name="Bloem J."/>
            <person name="Labutti K."/>
            <person name="Salamov A."/>
            <person name="Andreopoulos B."/>
            <person name="Baker S."/>
            <person name="Barry K."/>
            <person name="Bills G."/>
            <person name="Bluhm B."/>
            <person name="Cannon C."/>
            <person name="Castanera R."/>
            <person name="Culley D."/>
            <person name="Daum C."/>
            <person name="Ezra D."/>
            <person name="Gonzalez J."/>
            <person name="Henrissat B."/>
            <person name="Kuo A."/>
            <person name="Liang C."/>
            <person name="Lipzen A."/>
            <person name="Lutzoni F."/>
            <person name="Magnuson J."/>
            <person name="Mondo S."/>
            <person name="Nolan M."/>
            <person name="Ohm R."/>
            <person name="Pangilinan J."/>
            <person name="Park H.-J."/>
            <person name="Ramirez L."/>
            <person name="Alfaro M."/>
            <person name="Sun H."/>
            <person name="Tritt A."/>
            <person name="Yoshinaga Y."/>
            <person name="Zwiers L.-H."/>
            <person name="Turgeon B."/>
            <person name="Goodwin S."/>
            <person name="Spatafora J."/>
            <person name="Crous P."/>
            <person name="Grigoriev I."/>
        </authorList>
    </citation>
    <scope>NUCLEOTIDE SEQUENCE</scope>
    <source>
        <strain evidence="2">CBS 627.86</strain>
    </source>
</reference>
<proteinExistence type="predicted"/>
<gene>
    <name evidence="2" type="ORF">BDV96DRAFT_337192</name>
</gene>
<dbReference type="EMBL" id="ML977365">
    <property type="protein sequence ID" value="KAF2106199.1"/>
    <property type="molecule type" value="Genomic_DNA"/>
</dbReference>
<dbReference type="OrthoDB" id="4505928at2759"/>
<protein>
    <recommendedName>
        <fullName evidence="4">BZIP domain-containing protein</fullName>
    </recommendedName>
</protein>
<dbReference type="AlphaFoldDB" id="A0A6A5YFY5"/>
<feature type="region of interest" description="Disordered" evidence="1">
    <location>
        <begin position="1"/>
        <end position="33"/>
    </location>
</feature>
<dbReference type="Proteomes" id="UP000799770">
    <property type="component" value="Unassembled WGS sequence"/>
</dbReference>
<sequence>MKTPKNTPGSKKKSKAAELERVRNNQRRSRARRKDYISELEEKLRVYEGSDFDLKSQRLVAENEVLKKLLHSLGLGQRFIEAYANASKAAVEVKKQGTSTENIDEHCDEDIGQDGTEAFGDRESAESNADIPTTVSDFSVSLFEPGYETIAPLEASYQEQFFQPWEHHSLLTEGATHDQPAPSRLQLRSAGPKGCNQSTNDVKTPGIPELLNSPELKAVENTTLCSLAFSLITTNNRKGIDPMQLEVRLRAGYRPGPTPSDGCRVDNKVLFTVLAEIS</sequence>
<dbReference type="SUPFAM" id="SSF57959">
    <property type="entry name" value="Leucine zipper domain"/>
    <property type="match status" value="1"/>
</dbReference>
<dbReference type="GO" id="GO:0003700">
    <property type="term" value="F:DNA-binding transcription factor activity"/>
    <property type="evidence" value="ECO:0007669"/>
    <property type="project" value="InterPro"/>
</dbReference>
<evidence type="ECO:0000256" key="1">
    <source>
        <dbReference type="SAM" id="MobiDB-lite"/>
    </source>
</evidence>
<dbReference type="PANTHER" id="PTHR42070">
    <property type="entry name" value="FILAMENT ASSOCIATED PROTEIN, PUTATIVE (AFU_ORTHOLOGUE AFUA_8G06630)-RELATED"/>
    <property type="match status" value="1"/>
</dbReference>